<evidence type="ECO:0000313" key="3">
    <source>
        <dbReference type="Proteomes" id="UP000034181"/>
    </source>
</evidence>
<dbReference type="PANTHER" id="PTHR43245">
    <property type="entry name" value="BIFUNCTIONAL POLYMYXIN RESISTANCE PROTEIN ARNA"/>
    <property type="match status" value="1"/>
</dbReference>
<dbReference type="PATRIC" id="fig|1618569.3.peg.73"/>
<dbReference type="Gene3D" id="3.40.50.720">
    <property type="entry name" value="NAD(P)-binding Rossmann-like Domain"/>
    <property type="match status" value="1"/>
</dbReference>
<dbReference type="CDD" id="cd08946">
    <property type="entry name" value="SDR_e"/>
    <property type="match status" value="1"/>
</dbReference>
<evidence type="ECO:0000259" key="1">
    <source>
        <dbReference type="Pfam" id="PF01370"/>
    </source>
</evidence>
<organism evidence="2 3">
    <name type="scientific">Candidatus Woesebacteria bacterium GW2011_GWB1_38_5b</name>
    <dbReference type="NCBI Taxonomy" id="1618569"/>
    <lineage>
        <taxon>Bacteria</taxon>
        <taxon>Candidatus Woeseibacteriota</taxon>
    </lineage>
</organism>
<proteinExistence type="predicted"/>
<dbReference type="InterPro" id="IPR050177">
    <property type="entry name" value="Lipid_A_modif_metabolic_enz"/>
</dbReference>
<reference evidence="2 3" key="1">
    <citation type="journal article" date="2015" name="Nature">
        <title>rRNA introns, odd ribosomes, and small enigmatic genomes across a large radiation of phyla.</title>
        <authorList>
            <person name="Brown C.T."/>
            <person name="Hug L.A."/>
            <person name="Thomas B.C."/>
            <person name="Sharon I."/>
            <person name="Castelle C.J."/>
            <person name="Singh A."/>
            <person name="Wilkins M.J."/>
            <person name="Williams K.H."/>
            <person name="Banfield J.F."/>
        </authorList>
    </citation>
    <scope>NUCLEOTIDE SEQUENCE [LARGE SCALE GENOMIC DNA]</scope>
</reference>
<name>A0A0G0MQG8_9BACT</name>
<feature type="domain" description="NAD-dependent epimerase/dehydratase" evidence="1">
    <location>
        <begin position="11"/>
        <end position="239"/>
    </location>
</feature>
<dbReference type="Proteomes" id="UP000034181">
    <property type="component" value="Unassembled WGS sequence"/>
</dbReference>
<dbReference type="InterPro" id="IPR001509">
    <property type="entry name" value="Epimerase_deHydtase"/>
</dbReference>
<comment type="caution">
    <text evidence="2">The sequence shown here is derived from an EMBL/GenBank/DDBJ whole genome shotgun (WGS) entry which is preliminary data.</text>
</comment>
<protein>
    <submittedName>
        <fullName evidence="2">NAD-dependent epimerase/dehydratase</fullName>
    </submittedName>
</protein>
<evidence type="ECO:0000313" key="2">
    <source>
        <dbReference type="EMBL" id="KKQ75914.1"/>
    </source>
</evidence>
<dbReference type="SUPFAM" id="SSF51735">
    <property type="entry name" value="NAD(P)-binding Rossmann-fold domains"/>
    <property type="match status" value="1"/>
</dbReference>
<gene>
    <name evidence="2" type="ORF">US96_C0002G0027</name>
</gene>
<dbReference type="PANTHER" id="PTHR43245:SF23">
    <property type="entry name" value="NAD(P)-BINDING DOMAIN-CONTAINING PROTEIN"/>
    <property type="match status" value="1"/>
</dbReference>
<dbReference type="Pfam" id="PF01370">
    <property type="entry name" value="Epimerase"/>
    <property type="match status" value="1"/>
</dbReference>
<sequence>MKSLPNTLKLVLVTGGAGYIGSVLIPELLKLGYGVRVLDNLTYGGNGMIANFSNPNFEFMIGDTRDLGTVKKALEGVNAIIHLAALVGFPLCRKKPRDAEEVNHLATVQLNKLRKKNQLLIFASTGSNYGHIPSGYCTEKTPLNPISIYGKTKTAAERAISKSPNVIIYRFATAFGISPRLRLDLLINDFTYQALRKKSLIVYDKNYKRTFIHVRDIARSLIFALENSDKMVGETYNIGDESLNSDKEHIVNILKKKVNFILHYVKIDKGDEDQRNYWVDYSKIKSLGFKTQVSLEQGIDEMLKAFKVIDLENPYSNVD</sequence>
<dbReference type="EMBL" id="LBUZ01000002">
    <property type="protein sequence ID" value="KKQ75914.1"/>
    <property type="molecule type" value="Genomic_DNA"/>
</dbReference>
<dbReference type="InterPro" id="IPR036291">
    <property type="entry name" value="NAD(P)-bd_dom_sf"/>
</dbReference>
<dbReference type="AlphaFoldDB" id="A0A0G0MQG8"/>
<accession>A0A0G0MQG8</accession>